<dbReference type="SUPFAM" id="SSF56003">
    <property type="entry name" value="Molybdenum cofactor-binding domain"/>
    <property type="match status" value="1"/>
</dbReference>
<dbReference type="Pfam" id="PF02738">
    <property type="entry name" value="MoCoBD_1"/>
    <property type="match status" value="1"/>
</dbReference>
<feature type="domain" description="Aldehyde oxidase/xanthine dehydrogenase second molybdopterin binding" evidence="3">
    <location>
        <begin position="210"/>
        <end position="460"/>
    </location>
</feature>
<keyword evidence="1" id="KW-0500">Molybdenum</keyword>
<dbReference type="InterPro" id="IPR016208">
    <property type="entry name" value="Ald_Oxase/xanthine_DH-like"/>
</dbReference>
<feature type="non-terminal residue" evidence="4">
    <location>
        <position position="1"/>
    </location>
</feature>
<evidence type="ECO:0000259" key="3">
    <source>
        <dbReference type="Pfam" id="PF20256"/>
    </source>
</evidence>
<dbReference type="AlphaFoldDB" id="A0A382C6I1"/>
<evidence type="ECO:0000313" key="4">
    <source>
        <dbReference type="EMBL" id="SVB21718.1"/>
    </source>
</evidence>
<reference evidence="4" key="1">
    <citation type="submission" date="2018-05" db="EMBL/GenBank/DDBJ databases">
        <authorList>
            <person name="Lanie J.A."/>
            <person name="Ng W.-L."/>
            <person name="Kazmierczak K.M."/>
            <person name="Andrzejewski T.M."/>
            <person name="Davidsen T.M."/>
            <person name="Wayne K.J."/>
            <person name="Tettelin H."/>
            <person name="Glass J.I."/>
            <person name="Rusch D."/>
            <person name="Podicherti R."/>
            <person name="Tsui H.-C.T."/>
            <person name="Winkler M.E."/>
        </authorList>
    </citation>
    <scope>NUCLEOTIDE SEQUENCE</scope>
</reference>
<feature type="domain" description="Aldehyde oxidase/xanthine dehydrogenase first molybdopterin binding" evidence="2">
    <location>
        <begin position="2"/>
        <end position="173"/>
    </location>
</feature>
<dbReference type="InterPro" id="IPR046867">
    <property type="entry name" value="AldOxase/xan_DH_MoCoBD2"/>
</dbReference>
<protein>
    <submittedName>
        <fullName evidence="4">Uncharacterized protein</fullName>
    </submittedName>
</protein>
<evidence type="ECO:0000256" key="1">
    <source>
        <dbReference type="ARBA" id="ARBA00022505"/>
    </source>
</evidence>
<dbReference type="PANTHER" id="PTHR11908:SF132">
    <property type="entry name" value="ALDEHYDE OXIDASE 1-RELATED"/>
    <property type="match status" value="1"/>
</dbReference>
<proteinExistence type="predicted"/>
<dbReference type="GO" id="GO:0016491">
    <property type="term" value="F:oxidoreductase activity"/>
    <property type="evidence" value="ECO:0007669"/>
    <property type="project" value="InterPro"/>
</dbReference>
<dbReference type="GO" id="GO:0005506">
    <property type="term" value="F:iron ion binding"/>
    <property type="evidence" value="ECO:0007669"/>
    <property type="project" value="InterPro"/>
</dbReference>
<dbReference type="PANTHER" id="PTHR11908">
    <property type="entry name" value="XANTHINE DEHYDROGENASE"/>
    <property type="match status" value="1"/>
</dbReference>
<organism evidence="4">
    <name type="scientific">marine metagenome</name>
    <dbReference type="NCBI Taxonomy" id="408172"/>
    <lineage>
        <taxon>unclassified sequences</taxon>
        <taxon>metagenomes</taxon>
        <taxon>ecological metagenomes</taxon>
    </lineage>
</organism>
<name>A0A382C6I1_9ZZZZ</name>
<accession>A0A382C6I1</accession>
<dbReference type="InterPro" id="IPR008274">
    <property type="entry name" value="AldOxase/xan_DH_MoCoBD1"/>
</dbReference>
<dbReference type="Gene3D" id="3.30.365.10">
    <property type="entry name" value="Aldehyde oxidase/xanthine dehydrogenase, molybdopterin binding domain"/>
    <property type="match status" value="4"/>
</dbReference>
<gene>
    <name evidence="4" type="ORF">METZ01_LOCUS174572</name>
</gene>
<dbReference type="EMBL" id="UINC01033051">
    <property type="protein sequence ID" value="SVB21718.1"/>
    <property type="molecule type" value="Genomic_DNA"/>
</dbReference>
<sequence>FDVRGAVTEILEIDVSRVKVTPLEIGGGFGGKIPIYLEPIASILSKKSGFKPVKLVMERTNVFQASGPAPGGTISVKMGTDKNGKIIAAESIIKLEAGGYPGSAIGAAVQCIFAPYDIPNARIDGHDVVVNKPRSFAYRAPGSPQAAFAAETVADELAKIHGMDPIEFRLLNAAKEGTRRADGVIFPKVGNIEVLEAAKASPHWKSPIGTPPKGRVRGRGLASGYWFNIGMKSTVNLQVNTDGTVALIEGSTDIGGTRTSIAMQAAEILGIGVENFRPVVGDTETAGYADVTGGSRTTYATGYAAIKAAENLITVLKERCAILWSIDEKDVDFNDGTFFATKDPELKLSFKELASKIGDTGGPAASSGSVDLESGGGAFGTHIVDIDVDLETGKTDVTRYTAIQDAGTAIYPAYVKGQIAGGAVQGIGWALNEEYYMSDDGSMANTSYLDYRIPTSLDLPNIETIIVEVPNPGHPFGVRGVGEVPICPPIGAIGNALHDAVGKRFYDAPMKPGRILNVLGKIEK</sequence>
<evidence type="ECO:0000259" key="2">
    <source>
        <dbReference type="Pfam" id="PF02738"/>
    </source>
</evidence>
<dbReference type="InterPro" id="IPR037165">
    <property type="entry name" value="AldOxase/xan_DH_Mopterin-bd_sf"/>
</dbReference>
<dbReference type="Pfam" id="PF20256">
    <property type="entry name" value="MoCoBD_2"/>
    <property type="match status" value="1"/>
</dbReference>